<dbReference type="WBParaSite" id="ES5_v2.g24813.t1">
    <property type="protein sequence ID" value="ES5_v2.g24813.t1"/>
    <property type="gene ID" value="ES5_v2.g24813"/>
</dbReference>
<reference evidence="2" key="1">
    <citation type="submission" date="2022-11" db="UniProtKB">
        <authorList>
            <consortium name="WormBaseParasite"/>
        </authorList>
    </citation>
    <scope>IDENTIFICATION</scope>
</reference>
<dbReference type="Proteomes" id="UP000887579">
    <property type="component" value="Unplaced"/>
</dbReference>
<evidence type="ECO:0000313" key="1">
    <source>
        <dbReference type="Proteomes" id="UP000887579"/>
    </source>
</evidence>
<evidence type="ECO:0000313" key="2">
    <source>
        <dbReference type="WBParaSite" id="ES5_v2.g24813.t1"/>
    </source>
</evidence>
<protein>
    <submittedName>
        <fullName evidence="2">Uncharacterized protein</fullName>
    </submittedName>
</protein>
<organism evidence="1 2">
    <name type="scientific">Panagrolaimus sp. ES5</name>
    <dbReference type="NCBI Taxonomy" id="591445"/>
    <lineage>
        <taxon>Eukaryota</taxon>
        <taxon>Metazoa</taxon>
        <taxon>Ecdysozoa</taxon>
        <taxon>Nematoda</taxon>
        <taxon>Chromadorea</taxon>
        <taxon>Rhabditida</taxon>
        <taxon>Tylenchina</taxon>
        <taxon>Panagrolaimomorpha</taxon>
        <taxon>Panagrolaimoidea</taxon>
        <taxon>Panagrolaimidae</taxon>
        <taxon>Panagrolaimus</taxon>
    </lineage>
</organism>
<sequence>MEDDFLKDFVVKRGFIFSSLDKISYILTNVHKYKIVLTDVNGKKAHGKFDDENFDVDIILKFKNVGARRIEGVYGWKLSMPECDLLLREKGKTDFGLSLTVYRPKSEFDSDMDDDIRYFDHDVGVNMTAEEEGFVMKGCKISVVY</sequence>
<name>A0AC34G510_9BILA</name>
<accession>A0AC34G510</accession>
<proteinExistence type="predicted"/>